<proteinExistence type="predicted"/>
<evidence type="ECO:0000313" key="2">
    <source>
        <dbReference type="EMBL" id="HIV37452.1"/>
    </source>
</evidence>
<comment type="caution">
    <text evidence="2">The sequence shown here is derived from an EMBL/GenBank/DDBJ whole genome shotgun (WGS) entry which is preliminary data.</text>
</comment>
<name>A0A9D1PBT6_9FIRM</name>
<keyword evidence="1" id="KW-0472">Membrane</keyword>
<gene>
    <name evidence="2" type="ORF">H9747_00385</name>
</gene>
<feature type="transmembrane region" description="Helical" evidence="1">
    <location>
        <begin position="6"/>
        <end position="26"/>
    </location>
</feature>
<reference evidence="2" key="1">
    <citation type="journal article" date="2021" name="PeerJ">
        <title>Extensive microbial diversity within the chicken gut microbiome revealed by metagenomics and culture.</title>
        <authorList>
            <person name="Gilroy R."/>
            <person name="Ravi A."/>
            <person name="Getino M."/>
            <person name="Pursley I."/>
            <person name="Horton D.L."/>
            <person name="Alikhan N.F."/>
            <person name="Baker D."/>
            <person name="Gharbi K."/>
            <person name="Hall N."/>
            <person name="Watson M."/>
            <person name="Adriaenssens E.M."/>
            <person name="Foster-Nyarko E."/>
            <person name="Jarju S."/>
            <person name="Secka A."/>
            <person name="Antonio M."/>
            <person name="Oren A."/>
            <person name="Chaudhuri R.R."/>
            <person name="La Ragione R."/>
            <person name="Hildebrand F."/>
            <person name="Pallen M.J."/>
        </authorList>
    </citation>
    <scope>NUCLEOTIDE SEQUENCE</scope>
    <source>
        <strain evidence="2">CHK195-9823</strain>
    </source>
</reference>
<feature type="transmembrane region" description="Helical" evidence="1">
    <location>
        <begin position="59"/>
        <end position="76"/>
    </location>
</feature>
<evidence type="ECO:0000256" key="1">
    <source>
        <dbReference type="SAM" id="Phobius"/>
    </source>
</evidence>
<dbReference type="Pfam" id="PF12650">
    <property type="entry name" value="DUF3784"/>
    <property type="match status" value="1"/>
</dbReference>
<dbReference type="EMBL" id="DXIQ01000003">
    <property type="protein sequence ID" value="HIV37452.1"/>
    <property type="molecule type" value="Genomic_DNA"/>
</dbReference>
<keyword evidence="1" id="KW-0812">Transmembrane</keyword>
<dbReference type="Proteomes" id="UP000886814">
    <property type="component" value="Unassembled WGS sequence"/>
</dbReference>
<dbReference type="AlphaFoldDB" id="A0A9D1PBT6"/>
<evidence type="ECO:0000313" key="3">
    <source>
        <dbReference type="Proteomes" id="UP000886814"/>
    </source>
</evidence>
<reference evidence="2" key="2">
    <citation type="submission" date="2021-04" db="EMBL/GenBank/DDBJ databases">
        <authorList>
            <person name="Gilroy R."/>
        </authorList>
    </citation>
    <scope>NUCLEOTIDE SEQUENCE</scope>
    <source>
        <strain evidence="2">CHK195-9823</strain>
    </source>
</reference>
<organism evidence="2 3">
    <name type="scientific">Candidatus Blautia stercorigallinarum</name>
    <dbReference type="NCBI Taxonomy" id="2838501"/>
    <lineage>
        <taxon>Bacteria</taxon>
        <taxon>Bacillati</taxon>
        <taxon>Bacillota</taxon>
        <taxon>Clostridia</taxon>
        <taxon>Lachnospirales</taxon>
        <taxon>Lachnospiraceae</taxon>
        <taxon>Blautia</taxon>
    </lineage>
</organism>
<keyword evidence="1" id="KW-1133">Transmembrane helix</keyword>
<sequence>MFLILVLLFDNLIAALCMFLIGLYFYRSKGKAADYLTGYNLRSEAQRKKVNEVFMCQCYGKRMMVMTLPFLFGMILDLFKPGIGTGLAWLVWFVLFILLLVKRAKLEK</sequence>
<feature type="transmembrane region" description="Helical" evidence="1">
    <location>
        <begin position="82"/>
        <end position="101"/>
    </location>
</feature>
<dbReference type="InterPro" id="IPR017259">
    <property type="entry name" value="UCP037672"/>
</dbReference>
<protein>
    <submittedName>
        <fullName evidence="2">DUF3784 domain-containing protein</fullName>
    </submittedName>
</protein>
<accession>A0A9D1PBT6</accession>